<accession>A0AAD3SL98</accession>
<organism evidence="1 2">
    <name type="scientific">Nepenthes gracilis</name>
    <name type="common">Slender pitcher plant</name>
    <dbReference type="NCBI Taxonomy" id="150966"/>
    <lineage>
        <taxon>Eukaryota</taxon>
        <taxon>Viridiplantae</taxon>
        <taxon>Streptophyta</taxon>
        <taxon>Embryophyta</taxon>
        <taxon>Tracheophyta</taxon>
        <taxon>Spermatophyta</taxon>
        <taxon>Magnoliopsida</taxon>
        <taxon>eudicotyledons</taxon>
        <taxon>Gunneridae</taxon>
        <taxon>Pentapetalae</taxon>
        <taxon>Caryophyllales</taxon>
        <taxon>Nepenthaceae</taxon>
        <taxon>Nepenthes</taxon>
    </lineage>
</organism>
<evidence type="ECO:0000313" key="1">
    <source>
        <dbReference type="EMBL" id="GMH13730.1"/>
    </source>
</evidence>
<gene>
    <name evidence="1" type="ORF">Nepgr_015571</name>
</gene>
<reference evidence="1" key="1">
    <citation type="submission" date="2023-05" db="EMBL/GenBank/DDBJ databases">
        <title>Nepenthes gracilis genome sequencing.</title>
        <authorList>
            <person name="Fukushima K."/>
        </authorList>
    </citation>
    <scope>NUCLEOTIDE SEQUENCE</scope>
    <source>
        <strain evidence="1">SING2019-196</strain>
    </source>
</reference>
<dbReference type="Proteomes" id="UP001279734">
    <property type="component" value="Unassembled WGS sequence"/>
</dbReference>
<name>A0AAD3SL98_NEPGR</name>
<keyword evidence="2" id="KW-1185">Reference proteome</keyword>
<comment type="caution">
    <text evidence="1">The sequence shown here is derived from an EMBL/GenBank/DDBJ whole genome shotgun (WGS) entry which is preliminary data.</text>
</comment>
<protein>
    <submittedName>
        <fullName evidence="1">Uncharacterized protein</fullName>
    </submittedName>
</protein>
<sequence length="93" mass="10413">MAIGGDLIIKTMCPGPDMVSVIGKPVRLLNLGIGADGCNLECRSDCRMGLNARLCQTPCYLGWTEKILEVQKLSEAVLREIVDFGKFWWYLFM</sequence>
<evidence type="ECO:0000313" key="2">
    <source>
        <dbReference type="Proteomes" id="UP001279734"/>
    </source>
</evidence>
<dbReference type="AlphaFoldDB" id="A0AAD3SL98"/>
<proteinExistence type="predicted"/>
<dbReference type="EMBL" id="BSYO01000013">
    <property type="protein sequence ID" value="GMH13730.1"/>
    <property type="molecule type" value="Genomic_DNA"/>
</dbReference>